<dbReference type="EC" id="2.6.1.21" evidence="4 12"/>
<dbReference type="PROSITE" id="PS00770">
    <property type="entry name" value="AA_TRANSFER_CLASS_4"/>
    <property type="match status" value="1"/>
</dbReference>
<keyword evidence="6" id="KW-0032">Aminotransferase</keyword>
<dbReference type="OrthoDB" id="9805628at2"/>
<evidence type="ECO:0000256" key="6">
    <source>
        <dbReference type="ARBA" id="ARBA00022576"/>
    </source>
</evidence>
<sequence length="283" mass="31737">MEAVVYLNGERVDYADARVSVEDRGFQFGDGLYEVVRVYGGRFFYLDRHLKRLQKGADEIYMELDFGLDKLKDICKKAVAEGGFKDASVYIQVTRGAAPRQHVFPEKSSCTWVVIAREAKPQPSQFYENGVNVITVPDERWTRCNIKTVQLIANCIAKEKARRAGAYEAVFHRGGIVTEASSSNVFIIKDKKLITHPANNLILHGITRSVVLEIAEKLGFNVVEETFSLDRLFDADEAFLTGTMTEVMPIVKVDGKMIGDGVPGEMTRDIIEEFGKLTETVDQ</sequence>
<dbReference type="Gene3D" id="3.30.470.10">
    <property type="match status" value="1"/>
</dbReference>
<dbReference type="NCBIfam" id="TIGR01121">
    <property type="entry name" value="D_amino_aminoT"/>
    <property type="match status" value="1"/>
</dbReference>
<dbReference type="PANTHER" id="PTHR42743">
    <property type="entry name" value="AMINO-ACID AMINOTRANSFERASE"/>
    <property type="match status" value="1"/>
</dbReference>
<comment type="subunit">
    <text evidence="3">Homodimer.</text>
</comment>
<dbReference type="CDD" id="cd01558">
    <property type="entry name" value="D-AAT_like"/>
    <property type="match status" value="1"/>
</dbReference>
<dbReference type="GO" id="GO:0046394">
    <property type="term" value="P:carboxylic acid biosynthetic process"/>
    <property type="evidence" value="ECO:0007669"/>
    <property type="project" value="UniProtKB-ARBA"/>
</dbReference>
<evidence type="ECO:0000313" key="13">
    <source>
        <dbReference type="EMBL" id="TYP56692.1"/>
    </source>
</evidence>
<dbReference type="Proteomes" id="UP000322294">
    <property type="component" value="Unassembled WGS sequence"/>
</dbReference>
<dbReference type="AlphaFoldDB" id="A0A5S5AX81"/>
<comment type="similarity">
    <text evidence="2 10">Belongs to the class-IV pyridoxal-phosphate-dependent aminotransferase family.</text>
</comment>
<dbReference type="GO" id="GO:0046416">
    <property type="term" value="P:D-amino acid metabolic process"/>
    <property type="evidence" value="ECO:0007669"/>
    <property type="project" value="InterPro"/>
</dbReference>
<dbReference type="SUPFAM" id="SSF56752">
    <property type="entry name" value="D-aminoacid aminotransferase-like PLP-dependent enzymes"/>
    <property type="match status" value="1"/>
</dbReference>
<keyword evidence="7" id="KW-0808">Transferase</keyword>
<dbReference type="InterPro" id="IPR001544">
    <property type="entry name" value="Aminotrans_IV"/>
</dbReference>
<dbReference type="InterPro" id="IPR036038">
    <property type="entry name" value="Aminotransferase-like"/>
</dbReference>
<dbReference type="InterPro" id="IPR050571">
    <property type="entry name" value="Class-IV_PLP-Dep_Aminotrnsfr"/>
</dbReference>
<comment type="cofactor">
    <cofactor evidence="1 11">
        <name>pyridoxal 5'-phosphate</name>
        <dbReference type="ChEBI" id="CHEBI:597326"/>
    </cofactor>
</comment>
<dbReference type="Pfam" id="PF01063">
    <property type="entry name" value="Aminotran_4"/>
    <property type="match status" value="1"/>
</dbReference>
<evidence type="ECO:0000256" key="3">
    <source>
        <dbReference type="ARBA" id="ARBA00011738"/>
    </source>
</evidence>
<dbReference type="InterPro" id="IPR043132">
    <property type="entry name" value="BCAT-like_C"/>
</dbReference>
<keyword evidence="14" id="KW-1185">Reference proteome</keyword>
<gene>
    <name evidence="13" type="ORF">LZ11_00971</name>
</gene>
<evidence type="ECO:0000256" key="10">
    <source>
        <dbReference type="RuleBase" id="RU004106"/>
    </source>
</evidence>
<evidence type="ECO:0000256" key="5">
    <source>
        <dbReference type="ARBA" id="ARBA00021779"/>
    </source>
</evidence>
<dbReference type="Gene3D" id="3.20.10.10">
    <property type="entry name" value="D-amino Acid Aminotransferase, subunit A, domain 2"/>
    <property type="match status" value="1"/>
</dbReference>
<dbReference type="InterPro" id="IPR043131">
    <property type="entry name" value="BCAT-like_N"/>
</dbReference>
<evidence type="ECO:0000313" key="14">
    <source>
        <dbReference type="Proteomes" id="UP000322294"/>
    </source>
</evidence>
<evidence type="ECO:0000256" key="2">
    <source>
        <dbReference type="ARBA" id="ARBA00009320"/>
    </source>
</evidence>
<name>A0A5S5AX81_9FIRM</name>
<reference evidence="13 14" key="1">
    <citation type="submission" date="2019-07" db="EMBL/GenBank/DDBJ databases">
        <title>Genomic Encyclopedia of Type Strains, Phase I: the one thousand microbial genomes (KMG-I) project.</title>
        <authorList>
            <person name="Kyrpides N."/>
        </authorList>
    </citation>
    <scope>NUCLEOTIDE SEQUENCE [LARGE SCALE GENOMIC DNA]</scope>
    <source>
        <strain evidence="13 14">DSM 16647</strain>
    </source>
</reference>
<dbReference type="GO" id="GO:0030170">
    <property type="term" value="F:pyridoxal phosphate binding"/>
    <property type="evidence" value="ECO:0007669"/>
    <property type="project" value="InterPro"/>
</dbReference>
<accession>A0A5S5AX81</accession>
<dbReference type="EMBL" id="VNHO01000008">
    <property type="protein sequence ID" value="TYP56692.1"/>
    <property type="molecule type" value="Genomic_DNA"/>
</dbReference>
<proteinExistence type="inferred from homology"/>
<protein>
    <recommendedName>
        <fullName evidence="5 12">D-alanine aminotransferase</fullName>
        <ecNumber evidence="4 12">2.6.1.21</ecNumber>
    </recommendedName>
</protein>
<dbReference type="InterPro" id="IPR018300">
    <property type="entry name" value="Aminotrans_IV_CS"/>
</dbReference>
<dbReference type="RefSeq" id="WP_148866759.1">
    <property type="nucleotide sequence ID" value="NZ_VNHO01000008.1"/>
</dbReference>
<evidence type="ECO:0000256" key="12">
    <source>
        <dbReference type="RuleBase" id="RU004520"/>
    </source>
</evidence>
<evidence type="ECO:0000256" key="8">
    <source>
        <dbReference type="ARBA" id="ARBA00022898"/>
    </source>
</evidence>
<dbReference type="PANTHER" id="PTHR42743:SF10">
    <property type="entry name" value="D-ALANINE AMINOTRANSFERASE"/>
    <property type="match status" value="1"/>
</dbReference>
<comment type="caution">
    <text evidence="13">The sequence shown here is derived from an EMBL/GenBank/DDBJ whole genome shotgun (WGS) entry which is preliminary data.</text>
</comment>
<evidence type="ECO:0000256" key="9">
    <source>
        <dbReference type="ARBA" id="ARBA00047911"/>
    </source>
</evidence>
<organism evidence="13 14">
    <name type="scientific">Thermosediminibacter litoriperuensis</name>
    <dbReference type="NCBI Taxonomy" id="291989"/>
    <lineage>
        <taxon>Bacteria</taxon>
        <taxon>Bacillati</taxon>
        <taxon>Bacillota</taxon>
        <taxon>Clostridia</taxon>
        <taxon>Thermosediminibacterales</taxon>
        <taxon>Thermosediminibacteraceae</taxon>
        <taxon>Thermosediminibacter</taxon>
    </lineage>
</organism>
<comment type="catalytic activity">
    <reaction evidence="9 12">
        <text>D-alanine + 2-oxoglutarate = D-glutamate + pyruvate</text>
        <dbReference type="Rhea" id="RHEA:15869"/>
        <dbReference type="ChEBI" id="CHEBI:15361"/>
        <dbReference type="ChEBI" id="CHEBI:16810"/>
        <dbReference type="ChEBI" id="CHEBI:29986"/>
        <dbReference type="ChEBI" id="CHEBI:57416"/>
        <dbReference type="EC" id="2.6.1.21"/>
    </reaction>
</comment>
<evidence type="ECO:0000256" key="4">
    <source>
        <dbReference type="ARBA" id="ARBA00012874"/>
    </source>
</evidence>
<dbReference type="GO" id="GO:0047810">
    <property type="term" value="F:D-alanine-2-oxoglutarate aminotransferase activity"/>
    <property type="evidence" value="ECO:0007669"/>
    <property type="project" value="UniProtKB-EC"/>
</dbReference>
<keyword evidence="8 11" id="KW-0663">Pyridoxal phosphate</keyword>
<evidence type="ECO:0000256" key="7">
    <source>
        <dbReference type="ARBA" id="ARBA00022679"/>
    </source>
</evidence>
<evidence type="ECO:0000256" key="1">
    <source>
        <dbReference type="ARBA" id="ARBA00001933"/>
    </source>
</evidence>
<dbReference type="GO" id="GO:0008652">
    <property type="term" value="P:amino acid biosynthetic process"/>
    <property type="evidence" value="ECO:0007669"/>
    <property type="project" value="UniProtKB-ARBA"/>
</dbReference>
<dbReference type="FunFam" id="3.20.10.10:FF:000002">
    <property type="entry name" value="D-alanine aminotransferase"/>
    <property type="match status" value="1"/>
</dbReference>
<comment type="function">
    <text evidence="12">Acts on the D-isomers of alanine, leucine, aspartate, glutamate, aminobutyrate, norvaline and asparagine. The enzyme transfers an amino group from a substrate D-amino acid to the pyridoxal phosphate cofactor to form pyridoxamine and an alpha-keto acid in the first half-reaction.</text>
</comment>
<dbReference type="GO" id="GO:0005829">
    <property type="term" value="C:cytosol"/>
    <property type="evidence" value="ECO:0007669"/>
    <property type="project" value="TreeGrafter"/>
</dbReference>
<dbReference type="InterPro" id="IPR005784">
    <property type="entry name" value="D_amino_transT"/>
</dbReference>
<evidence type="ECO:0000256" key="11">
    <source>
        <dbReference type="RuleBase" id="RU004516"/>
    </source>
</evidence>